<keyword evidence="2" id="KW-1185">Reference proteome</keyword>
<reference evidence="1 2" key="1">
    <citation type="submission" date="2016-10" db="EMBL/GenBank/DDBJ databases">
        <title>The genome sequence of Colletotrichum fioriniae PJ7.</title>
        <authorList>
            <person name="Baroncelli R."/>
        </authorList>
    </citation>
    <scope>NUCLEOTIDE SEQUENCE [LARGE SCALE GENOMIC DNA]</scope>
    <source>
        <strain evidence="1 2">IMI 384185</strain>
    </source>
</reference>
<evidence type="ECO:0000313" key="1">
    <source>
        <dbReference type="EMBL" id="KAK1521486.1"/>
    </source>
</evidence>
<dbReference type="Proteomes" id="UP001241169">
    <property type="component" value="Unassembled WGS sequence"/>
</dbReference>
<proteinExistence type="predicted"/>
<accession>A0ABQ9S0K9</accession>
<dbReference type="RefSeq" id="XP_060342184.1">
    <property type="nucleotide sequence ID" value="XM_060499259.1"/>
</dbReference>
<dbReference type="EMBL" id="MOPA01000017">
    <property type="protein sequence ID" value="KAK1521486.1"/>
    <property type="molecule type" value="Genomic_DNA"/>
</dbReference>
<comment type="caution">
    <text evidence="1">The sequence shown here is derived from an EMBL/GenBank/DDBJ whole genome shotgun (WGS) entry which is preliminary data.</text>
</comment>
<sequence length="66" mass="7453">MLPGGVQANLFLFPPCLSADILRRFSLVWCQWSSWRRPGRTILADPRVFMSVRGGDGFLPSIRTVC</sequence>
<name>A0ABQ9S0K9_9PEZI</name>
<organism evidence="1 2">
    <name type="scientific">Colletotrichum paranaense</name>
    <dbReference type="NCBI Taxonomy" id="1914294"/>
    <lineage>
        <taxon>Eukaryota</taxon>
        <taxon>Fungi</taxon>
        <taxon>Dikarya</taxon>
        <taxon>Ascomycota</taxon>
        <taxon>Pezizomycotina</taxon>
        <taxon>Sordariomycetes</taxon>
        <taxon>Hypocreomycetidae</taxon>
        <taxon>Glomerellales</taxon>
        <taxon>Glomerellaceae</taxon>
        <taxon>Colletotrichum</taxon>
        <taxon>Colletotrichum acutatum species complex</taxon>
    </lineage>
</organism>
<gene>
    <name evidence="1" type="ORF">CPAR01_15009</name>
</gene>
<dbReference type="GeneID" id="85383158"/>
<evidence type="ECO:0000313" key="2">
    <source>
        <dbReference type="Proteomes" id="UP001241169"/>
    </source>
</evidence>
<protein>
    <submittedName>
        <fullName evidence="1">Uncharacterized protein</fullName>
    </submittedName>
</protein>